<keyword evidence="9" id="KW-1185">Reference proteome</keyword>
<dbReference type="KEGG" id="lsn:LSA_12350"/>
<dbReference type="eggNOG" id="COG2814">
    <property type="taxonomic scope" value="Bacteria"/>
</dbReference>
<evidence type="ECO:0000256" key="1">
    <source>
        <dbReference type="ARBA" id="ARBA00004651"/>
    </source>
</evidence>
<dbReference type="GO" id="GO:0005886">
    <property type="term" value="C:plasma membrane"/>
    <property type="evidence" value="ECO:0007669"/>
    <property type="project" value="UniProtKB-SubCell"/>
</dbReference>
<dbReference type="PANTHER" id="PTHR42718:SF9">
    <property type="entry name" value="MAJOR FACILITATOR SUPERFAMILY MULTIDRUG TRANSPORTER MFSC"/>
    <property type="match status" value="1"/>
</dbReference>
<dbReference type="Gene3D" id="1.20.1720.10">
    <property type="entry name" value="Multidrug resistance protein D"/>
    <property type="match status" value="1"/>
</dbReference>
<dbReference type="EMBL" id="CP002461">
    <property type="protein sequence ID" value="AEN99608.1"/>
    <property type="molecule type" value="Genomic_DNA"/>
</dbReference>
<dbReference type="InterPro" id="IPR036259">
    <property type="entry name" value="MFS_trans_sf"/>
</dbReference>
<dbReference type="STRING" id="714313.LSA_12350"/>
<dbReference type="GO" id="GO:0022857">
    <property type="term" value="F:transmembrane transporter activity"/>
    <property type="evidence" value="ECO:0007669"/>
    <property type="project" value="InterPro"/>
</dbReference>
<dbReference type="Pfam" id="PF07690">
    <property type="entry name" value="MFS_1"/>
    <property type="match status" value="1"/>
</dbReference>
<evidence type="ECO:0000256" key="4">
    <source>
        <dbReference type="ARBA" id="ARBA00022989"/>
    </source>
</evidence>
<keyword evidence="2" id="KW-0813">Transport</keyword>
<dbReference type="HOGENOM" id="CLU_865433_0_0_9"/>
<dbReference type="PRINTS" id="PR01036">
    <property type="entry name" value="TCRTETB"/>
</dbReference>
<feature type="transmembrane region" description="Helical" evidence="6">
    <location>
        <begin position="208"/>
        <end position="228"/>
    </location>
</feature>
<name>G2KUL0_FRUST</name>
<evidence type="ECO:0000313" key="9">
    <source>
        <dbReference type="Proteomes" id="UP000001285"/>
    </source>
</evidence>
<feature type="domain" description="Major facilitator superfamily (MFS) profile" evidence="7">
    <location>
        <begin position="18"/>
        <end position="321"/>
    </location>
</feature>
<feature type="transmembrane region" description="Helical" evidence="6">
    <location>
        <begin position="83"/>
        <end position="101"/>
    </location>
</feature>
<accession>G2KUL0</accession>
<gene>
    <name evidence="8" type="ordered locus">LSA_12350</name>
</gene>
<dbReference type="PROSITE" id="PS50850">
    <property type="entry name" value="MFS"/>
    <property type="match status" value="1"/>
</dbReference>
<feature type="transmembrane region" description="Helical" evidence="6">
    <location>
        <begin position="107"/>
        <end position="127"/>
    </location>
</feature>
<evidence type="ECO:0000313" key="8">
    <source>
        <dbReference type="EMBL" id="AEN99608.1"/>
    </source>
</evidence>
<dbReference type="InterPro" id="IPR011701">
    <property type="entry name" value="MFS"/>
</dbReference>
<proteinExistence type="predicted"/>
<protein>
    <recommendedName>
        <fullName evidence="7">Major facilitator superfamily (MFS) profile domain-containing protein</fullName>
    </recommendedName>
</protein>
<organism evidence="8 9">
    <name type="scientific">Fructilactobacillus sanfranciscensis (strain TMW 1.1304)</name>
    <name type="common">Lactobacillus sanfranciscensis</name>
    <dbReference type="NCBI Taxonomy" id="714313"/>
    <lineage>
        <taxon>Bacteria</taxon>
        <taxon>Bacillati</taxon>
        <taxon>Bacillota</taxon>
        <taxon>Bacilli</taxon>
        <taxon>Lactobacillales</taxon>
        <taxon>Lactobacillaceae</taxon>
        <taxon>Fructilactobacillus</taxon>
    </lineage>
</organism>
<feature type="transmembrane region" description="Helical" evidence="6">
    <location>
        <begin position="56"/>
        <end position="76"/>
    </location>
</feature>
<dbReference type="AlphaFoldDB" id="G2KUL0"/>
<evidence type="ECO:0000256" key="5">
    <source>
        <dbReference type="ARBA" id="ARBA00023136"/>
    </source>
</evidence>
<evidence type="ECO:0000259" key="7">
    <source>
        <dbReference type="PROSITE" id="PS50850"/>
    </source>
</evidence>
<dbReference type="InterPro" id="IPR020846">
    <property type="entry name" value="MFS_dom"/>
</dbReference>
<sequence>MEGFPTNSESMTLKNKLAILATALLSFCGVLLETSMNVTFPELSKIFSVSLDKVQWITTGYLLVVTITMSTTAFLLKKYPIKNLFLLAATFFIIGDFLSMIAPNFNLLLLGRLIQAGATGISMPMMYHVIFTTVPRQKIGTYVGICSMVISMAPALGPTYGGGITSPISGMIYDRFGPFKPILSGVCLICLAMLLFNITESWTTSLSITLMFTLLRFGINLTFPNTISNAQANAPMSQTADISSIFNMFQQYGGSLGTTILASVIAFHQNQATSPLEFKQKTQVGGNLDYLLLLILATIVTAATFYNWNFQSRKQATNENQ</sequence>
<dbReference type="PANTHER" id="PTHR42718">
    <property type="entry name" value="MAJOR FACILITATOR SUPERFAMILY MULTIDRUG TRANSPORTER MFSC"/>
    <property type="match status" value="1"/>
</dbReference>
<feature type="transmembrane region" description="Helical" evidence="6">
    <location>
        <begin position="288"/>
        <end position="308"/>
    </location>
</feature>
<keyword evidence="5 6" id="KW-0472">Membrane</keyword>
<comment type="subcellular location">
    <subcellularLocation>
        <location evidence="1">Cell membrane</location>
        <topology evidence="1">Multi-pass membrane protein</topology>
    </subcellularLocation>
</comment>
<keyword evidence="4 6" id="KW-1133">Transmembrane helix</keyword>
<evidence type="ECO:0000256" key="6">
    <source>
        <dbReference type="SAM" id="Phobius"/>
    </source>
</evidence>
<reference evidence="8 9" key="1">
    <citation type="journal article" date="2011" name="Microb. Cell Fact.">
        <title>Genomic analysis reveals Lactobacillus sanfranciscensis as stable element in traditional sourdoughs.</title>
        <authorList>
            <person name="Vogel R.F."/>
            <person name="Pavlovic M."/>
            <person name="Ehrmann M.A."/>
            <person name="Wiezer A."/>
            <person name="Liesegang H."/>
            <person name="Offschanka S."/>
            <person name="Voget S."/>
            <person name="Angelov A."/>
            <person name="Bocker G."/>
            <person name="Liebl W."/>
        </authorList>
    </citation>
    <scope>NUCLEOTIDE SEQUENCE [LARGE SCALE GENOMIC DNA]</scope>
    <source>
        <strain evidence="8 9">TMW 1.1304</strain>
    </source>
</reference>
<evidence type="ECO:0000256" key="3">
    <source>
        <dbReference type="ARBA" id="ARBA00022692"/>
    </source>
</evidence>
<keyword evidence="3 6" id="KW-0812">Transmembrane</keyword>
<feature type="transmembrane region" description="Helical" evidence="6">
    <location>
        <begin position="139"/>
        <end position="157"/>
    </location>
</feature>
<dbReference type="Gene3D" id="1.20.1250.20">
    <property type="entry name" value="MFS general substrate transporter like domains"/>
    <property type="match status" value="1"/>
</dbReference>
<evidence type="ECO:0000256" key="2">
    <source>
        <dbReference type="ARBA" id="ARBA00022448"/>
    </source>
</evidence>
<dbReference type="SUPFAM" id="SSF103473">
    <property type="entry name" value="MFS general substrate transporter"/>
    <property type="match status" value="2"/>
</dbReference>
<feature type="transmembrane region" description="Helical" evidence="6">
    <location>
        <begin position="177"/>
        <end position="196"/>
    </location>
</feature>
<dbReference type="Proteomes" id="UP000001285">
    <property type="component" value="Chromosome"/>
</dbReference>